<protein>
    <submittedName>
        <fullName evidence="1">Uncharacterized protein</fullName>
    </submittedName>
</protein>
<accession>A0A418Y926</accession>
<feature type="non-terminal residue" evidence="1">
    <location>
        <position position="1"/>
    </location>
</feature>
<gene>
    <name evidence="1" type="ORF">D1Z90_20560</name>
</gene>
<dbReference type="RefSeq" id="WP_232525331.1">
    <property type="nucleotide sequence ID" value="NZ_QZCH01000091.1"/>
</dbReference>
<dbReference type="AlphaFoldDB" id="A0A418Y926"/>
<organism evidence="1 2">
    <name type="scientific">Motilimonas pumila</name>
    <dbReference type="NCBI Taxonomy" id="2303987"/>
    <lineage>
        <taxon>Bacteria</taxon>
        <taxon>Pseudomonadati</taxon>
        <taxon>Pseudomonadota</taxon>
        <taxon>Gammaproteobacteria</taxon>
        <taxon>Alteromonadales</taxon>
        <taxon>Alteromonadales genera incertae sedis</taxon>
        <taxon>Motilimonas</taxon>
    </lineage>
</organism>
<dbReference type="EMBL" id="QZCH01000091">
    <property type="protein sequence ID" value="RJG36060.1"/>
    <property type="molecule type" value="Genomic_DNA"/>
</dbReference>
<evidence type="ECO:0000313" key="1">
    <source>
        <dbReference type="EMBL" id="RJG36060.1"/>
    </source>
</evidence>
<sequence length="75" mass="8313">RKQVMGITKPANISKVNRRTFLPKVYSLKFLSHANIFGRDSYALVDSGNHINAKLNGTNCCGIVSEANHHNLYPA</sequence>
<evidence type="ECO:0000313" key="2">
    <source>
        <dbReference type="Proteomes" id="UP000283255"/>
    </source>
</evidence>
<dbReference type="Proteomes" id="UP000283255">
    <property type="component" value="Unassembled WGS sequence"/>
</dbReference>
<proteinExistence type="predicted"/>
<keyword evidence="2" id="KW-1185">Reference proteome</keyword>
<reference evidence="1 2" key="1">
    <citation type="submission" date="2018-09" db="EMBL/GenBank/DDBJ databases">
        <authorList>
            <person name="Wang F."/>
        </authorList>
    </citation>
    <scope>NUCLEOTIDE SEQUENCE [LARGE SCALE GENOMIC DNA]</scope>
    <source>
        <strain evidence="1 2">PLHSC7-2</strain>
    </source>
</reference>
<comment type="caution">
    <text evidence="1">The sequence shown here is derived from an EMBL/GenBank/DDBJ whole genome shotgun (WGS) entry which is preliminary data.</text>
</comment>
<reference evidence="1 2" key="2">
    <citation type="submission" date="2019-01" db="EMBL/GenBank/DDBJ databases">
        <title>Motilimonas pumilus sp. nov., isolated from the gut of sea cucumber (Apostichopus japonicus).</title>
        <authorList>
            <person name="Wang F.-Q."/>
            <person name="Ren L.-H."/>
            <person name="Lin Y.-W."/>
            <person name="Sun G.-H."/>
            <person name="Du Z.-J."/>
            <person name="Zhao J.-X."/>
            <person name="Liu X.-J."/>
            <person name="Liu L.-J."/>
        </authorList>
    </citation>
    <scope>NUCLEOTIDE SEQUENCE [LARGE SCALE GENOMIC DNA]</scope>
    <source>
        <strain evidence="1 2">PLHSC7-2</strain>
    </source>
</reference>
<name>A0A418Y926_9GAMM</name>